<dbReference type="Gene3D" id="1.50.10.10">
    <property type="match status" value="1"/>
</dbReference>
<dbReference type="Pfam" id="PF13575">
    <property type="entry name" value="DUF4135"/>
    <property type="match status" value="1"/>
</dbReference>
<gene>
    <name evidence="4" type="primary">lanM</name>
    <name evidence="4" type="ORF">EQG49_07330</name>
</gene>
<evidence type="ECO:0000313" key="5">
    <source>
        <dbReference type="Proteomes" id="UP000292886"/>
    </source>
</evidence>
<proteinExistence type="predicted"/>
<dbReference type="SMART" id="SM01260">
    <property type="entry name" value="LANC_like"/>
    <property type="match status" value="1"/>
</dbReference>
<feature type="binding site" evidence="1">
    <location>
        <position position="841"/>
    </location>
    <ligand>
        <name>Zn(2+)</name>
        <dbReference type="ChEBI" id="CHEBI:29105"/>
    </ligand>
</feature>
<keyword evidence="5" id="KW-1185">Reference proteome</keyword>
<dbReference type="CDD" id="cd04792">
    <property type="entry name" value="LanM-like"/>
    <property type="match status" value="1"/>
</dbReference>
<dbReference type="AlphaFoldDB" id="A0A4P6YUC9"/>
<dbReference type="RefSeq" id="WP_133363364.1">
    <property type="nucleotide sequence ID" value="NZ_CP037940.1"/>
</dbReference>
<dbReference type="GO" id="GO:0046872">
    <property type="term" value="F:metal ion binding"/>
    <property type="evidence" value="ECO:0007669"/>
    <property type="project" value="UniProtKB-KW"/>
</dbReference>
<dbReference type="NCBIfam" id="TIGR03897">
    <property type="entry name" value="lanti_2_LanM"/>
    <property type="match status" value="1"/>
</dbReference>
<reference evidence="5" key="1">
    <citation type="submission" date="2019-03" db="EMBL/GenBank/DDBJ databases">
        <title>Weissella sp. 26KH-42 Genome sequencing.</title>
        <authorList>
            <person name="Heo J."/>
            <person name="Kim S.-J."/>
            <person name="Kim J.-S."/>
            <person name="Hong S.-B."/>
            <person name="Kwon S.-W."/>
        </authorList>
    </citation>
    <scope>NUCLEOTIDE SEQUENCE [LARGE SCALE GENOMIC DNA]</scope>
    <source>
        <strain evidence="5">26KH-42</strain>
    </source>
</reference>
<dbReference type="InterPro" id="IPR007822">
    <property type="entry name" value="LANC-like"/>
</dbReference>
<dbReference type="PANTHER" id="PTHR12736">
    <property type="entry name" value="LANC-LIKE PROTEIN"/>
    <property type="match status" value="1"/>
</dbReference>
<sequence>MIENKAEIKLFQQFAKKYIAMKQIDWKINEELISSNRCVELVINDLGRPLVYLVNEARLNGQLIGDTPQERYQDYITRYIDTGKSAKRLGELFPILVSDLQNDIKQYSNEIKNIMKLYEQDQIELQRDGVISRIEPIKSVRIEGDLHGGQGVAIVELTDKQRFVYKPKSIANEIFVNGVLEFAERNSTKVLENYKLKALDKDCYGWMEYVSHSDLKSKNDAFQYYQRLGQLTAIAYILGLSDLHFENLVSQSDFPVLIDKEVIFSESLLTPQLLNNAQVRVNERIVNSVTGTGLLPIKNENKNFGGDTSAFMGGTFTTKQRVLENAGRDDLHFVRKVVRTKNTDHLPSYDNIPILPSDYLQSIKLGFQNVYFSIFDNKQSFIEWAELPSKAIKSRVLIRNTMEYGTLLQAAQSPTFSSKRAALFNKLRTYPALESETVIDSEIAQLDMLSVPFFYQRCDSNNVYDIFNQVVYSTGQSLFTNFKKVINKMSLYDCAEQLTMIDFSITSMEKLRYDGTKFNRYDNSKHVVNDESRLDTAKAALLKIIIDNAVVGDDNTVNWMNLTVGELDEFEFQVSDNSLYNGVAGFALPLLQAYQESHSVKLKKLLEQVVCTLKNDTQESDYSLFNGRLGQLLIIQNIEKVLNCNQSEKEPIKRCLQDTVHSTRILYDDVIAGYAGQIIAIYKNVDDLSDYMDELNGLGNILLKNGIIKGDTEYWQARDGSTLVNPSFAHGNSGILSALLIMYKLTAELKYFNAFLCGWNFEKQFKTDLGWKDLRKSDKRESPYWCHGAAGILEARLIWVQIDDEMHCLNAEQRLNVEDECWLATRNLLNIGLQLENFSLCHGVMGSLVALNDFARYVDNEKIKSIVKHHMNVVCEFGLEKGWICGLGTHYFSYGLFTGISGILLGIDTISSDTESILSLKL</sequence>
<organism evidence="4 5">
    <name type="scientific">Periweissella cryptocerci</name>
    <dbReference type="NCBI Taxonomy" id="2506420"/>
    <lineage>
        <taxon>Bacteria</taxon>
        <taxon>Bacillati</taxon>
        <taxon>Bacillota</taxon>
        <taxon>Bacilli</taxon>
        <taxon>Lactobacillales</taxon>
        <taxon>Lactobacillaceae</taxon>
        <taxon>Periweissella</taxon>
    </lineage>
</organism>
<evidence type="ECO:0000259" key="3">
    <source>
        <dbReference type="Pfam" id="PF13575"/>
    </source>
</evidence>
<feature type="binding site" evidence="1">
    <location>
        <position position="786"/>
    </location>
    <ligand>
        <name>Zn(2+)</name>
        <dbReference type="ChEBI" id="CHEBI:29105"/>
    </ligand>
</feature>
<keyword evidence="1" id="KW-0862">Zinc</keyword>
<dbReference type="InterPro" id="IPR012341">
    <property type="entry name" value="6hp_glycosidase-like_sf"/>
</dbReference>
<dbReference type="InterPro" id="IPR025410">
    <property type="entry name" value="Lant_dehyd"/>
</dbReference>
<dbReference type="PIRSF" id="PIRSF037228">
    <property type="entry name" value="Lant_mod_RumM"/>
    <property type="match status" value="1"/>
</dbReference>
<accession>A0A4P6YUC9</accession>
<evidence type="ECO:0000256" key="2">
    <source>
        <dbReference type="SAM" id="Coils"/>
    </source>
</evidence>
<name>A0A4P6YUC9_9LACO</name>
<dbReference type="EMBL" id="CP037940">
    <property type="protein sequence ID" value="QBO36287.1"/>
    <property type="molecule type" value="Genomic_DNA"/>
</dbReference>
<dbReference type="InterPro" id="IPR017146">
    <property type="entry name" value="Lanti_2_LanM"/>
</dbReference>
<dbReference type="GO" id="GO:0031179">
    <property type="term" value="P:peptide modification"/>
    <property type="evidence" value="ECO:0007669"/>
    <property type="project" value="InterPro"/>
</dbReference>
<evidence type="ECO:0000313" key="4">
    <source>
        <dbReference type="EMBL" id="QBO36287.1"/>
    </source>
</evidence>
<keyword evidence="2" id="KW-0175">Coiled coil</keyword>
<dbReference type="Pfam" id="PF05147">
    <property type="entry name" value="LANC_like"/>
    <property type="match status" value="1"/>
</dbReference>
<dbReference type="OrthoDB" id="9148343at2"/>
<dbReference type="Proteomes" id="UP000292886">
    <property type="component" value="Chromosome"/>
</dbReference>
<feature type="domain" description="Lantibiotic biosynthesis protein dehydration" evidence="3">
    <location>
        <begin position="93"/>
        <end position="455"/>
    </location>
</feature>
<feature type="binding site" evidence="1">
    <location>
        <position position="842"/>
    </location>
    <ligand>
        <name>Zn(2+)</name>
        <dbReference type="ChEBI" id="CHEBI:29105"/>
    </ligand>
</feature>
<dbReference type="PRINTS" id="PR01955">
    <property type="entry name" value="LANCFRANKIA"/>
</dbReference>
<dbReference type="PANTHER" id="PTHR12736:SF7">
    <property type="entry name" value="LANC-LIKE PROTEIN 3"/>
    <property type="match status" value="1"/>
</dbReference>
<dbReference type="PRINTS" id="PR01950">
    <property type="entry name" value="LANCSUPER"/>
</dbReference>
<keyword evidence="1" id="KW-0479">Metal-binding</keyword>
<dbReference type="GO" id="GO:0005975">
    <property type="term" value="P:carbohydrate metabolic process"/>
    <property type="evidence" value="ECO:0007669"/>
    <property type="project" value="InterPro"/>
</dbReference>
<dbReference type="GO" id="GO:0005886">
    <property type="term" value="C:plasma membrane"/>
    <property type="evidence" value="ECO:0007669"/>
    <property type="project" value="TreeGrafter"/>
</dbReference>
<protein>
    <submittedName>
        <fullName evidence="4">Type 2 lantipeptide synthetase LanM</fullName>
    </submittedName>
</protein>
<evidence type="ECO:0000256" key="1">
    <source>
        <dbReference type="PIRSR" id="PIRSR607822-1"/>
    </source>
</evidence>
<feature type="coiled-coil region" evidence="2">
    <location>
        <begin position="97"/>
        <end position="124"/>
    </location>
</feature>
<dbReference type="SUPFAM" id="SSF158745">
    <property type="entry name" value="LanC-like"/>
    <property type="match status" value="1"/>
</dbReference>
<dbReference type="KEGG" id="wei:EQG49_07330"/>